<sequence length="55" mass="6101">MVGHSSVPPPSLPIFTPSTQTSFMHMLSAMSAYSKVDEDFDVYNANEVYDEADDK</sequence>
<proteinExistence type="predicted"/>
<dbReference type="AlphaFoldDB" id="N1QZE4"/>
<evidence type="ECO:0000313" key="1">
    <source>
        <dbReference type="EnsemblPlants" id="EMT16910"/>
    </source>
</evidence>
<reference evidence="1" key="1">
    <citation type="submission" date="2015-06" db="UniProtKB">
        <authorList>
            <consortium name="EnsemblPlants"/>
        </authorList>
    </citation>
    <scope>IDENTIFICATION</scope>
</reference>
<organism evidence="1">
    <name type="scientific">Aegilops tauschii</name>
    <name type="common">Tausch's goatgrass</name>
    <name type="synonym">Aegilops squarrosa</name>
    <dbReference type="NCBI Taxonomy" id="37682"/>
    <lineage>
        <taxon>Eukaryota</taxon>
        <taxon>Viridiplantae</taxon>
        <taxon>Streptophyta</taxon>
        <taxon>Embryophyta</taxon>
        <taxon>Tracheophyta</taxon>
        <taxon>Spermatophyta</taxon>
        <taxon>Magnoliopsida</taxon>
        <taxon>Liliopsida</taxon>
        <taxon>Poales</taxon>
        <taxon>Poaceae</taxon>
        <taxon>BOP clade</taxon>
        <taxon>Pooideae</taxon>
        <taxon>Triticodae</taxon>
        <taxon>Triticeae</taxon>
        <taxon>Triticinae</taxon>
        <taxon>Aegilops</taxon>
    </lineage>
</organism>
<accession>N1QZE4</accession>
<dbReference type="EnsemblPlants" id="EMT16910">
    <property type="protein sequence ID" value="EMT16910"/>
    <property type="gene ID" value="F775_43111"/>
</dbReference>
<protein>
    <submittedName>
        <fullName evidence="1">Uncharacterized protein</fullName>
    </submittedName>
</protein>
<name>N1QZE4_AEGTA</name>